<feature type="compositionally biased region" description="Acidic residues" evidence="8">
    <location>
        <begin position="321"/>
        <end position="330"/>
    </location>
</feature>
<accession>A0AAJ7U8U6</accession>
<dbReference type="InterPro" id="IPR036282">
    <property type="entry name" value="Glutathione-S-Trfase_C_sf"/>
</dbReference>
<dbReference type="AlphaFoldDB" id="A0AAJ7U8U6"/>
<evidence type="ECO:0000259" key="10">
    <source>
        <dbReference type="Pfam" id="PF17171"/>
    </source>
</evidence>
<dbReference type="GO" id="GO:0015031">
    <property type="term" value="P:protein transport"/>
    <property type="evidence" value="ECO:0007669"/>
    <property type="project" value="UniProtKB-KW"/>
</dbReference>
<dbReference type="InterPro" id="IPR050931">
    <property type="entry name" value="Mito_Protein_Transport_Metaxin"/>
</dbReference>
<feature type="region of interest" description="Disordered" evidence="8">
    <location>
        <begin position="241"/>
        <end position="270"/>
    </location>
</feature>
<keyword evidence="3" id="KW-0813">Transport</keyword>
<evidence type="ECO:0000259" key="9">
    <source>
        <dbReference type="Pfam" id="PF10568"/>
    </source>
</evidence>
<evidence type="ECO:0000256" key="4">
    <source>
        <dbReference type="ARBA" id="ARBA00022787"/>
    </source>
</evidence>
<gene>
    <name evidence="12" type="primary">LOC116954989</name>
</gene>
<keyword evidence="6" id="KW-0496">Mitochondrion</keyword>
<feature type="region of interest" description="Disordered" evidence="8">
    <location>
        <begin position="307"/>
        <end position="330"/>
    </location>
</feature>
<dbReference type="GO" id="GO:0007005">
    <property type="term" value="P:mitochondrion organization"/>
    <property type="evidence" value="ECO:0007669"/>
    <property type="project" value="TreeGrafter"/>
</dbReference>
<reference evidence="12" key="1">
    <citation type="submission" date="2025-08" db="UniProtKB">
        <authorList>
            <consortium name="RefSeq"/>
        </authorList>
    </citation>
    <scope>IDENTIFICATION</scope>
    <source>
        <tissue evidence="12">Sperm</tissue>
    </source>
</reference>
<dbReference type="Pfam" id="PF10568">
    <property type="entry name" value="Tom37"/>
    <property type="match status" value="1"/>
</dbReference>
<dbReference type="SFLD" id="SFLDG01180">
    <property type="entry name" value="SUF1"/>
    <property type="match status" value="1"/>
</dbReference>
<evidence type="ECO:0000256" key="6">
    <source>
        <dbReference type="ARBA" id="ARBA00023128"/>
    </source>
</evidence>
<dbReference type="SUPFAM" id="SSF47616">
    <property type="entry name" value="GST C-terminal domain-like"/>
    <property type="match status" value="1"/>
</dbReference>
<dbReference type="SFLD" id="SFLDS00019">
    <property type="entry name" value="Glutathione_Transferase_(cytos"/>
    <property type="match status" value="1"/>
</dbReference>
<keyword evidence="7" id="KW-0472">Membrane</keyword>
<dbReference type="RefSeq" id="XP_032831792.1">
    <property type="nucleotide sequence ID" value="XM_032975901.1"/>
</dbReference>
<dbReference type="PANTHER" id="PTHR12289">
    <property type="entry name" value="METAXIN RELATED"/>
    <property type="match status" value="1"/>
</dbReference>
<feature type="domain" description="Mitochondrial outer membrane transport complex Sam37/metaxin N-terminal" evidence="9">
    <location>
        <begin position="25"/>
        <end position="140"/>
    </location>
</feature>
<organism evidence="11 12">
    <name type="scientific">Petromyzon marinus</name>
    <name type="common">Sea lamprey</name>
    <dbReference type="NCBI Taxonomy" id="7757"/>
    <lineage>
        <taxon>Eukaryota</taxon>
        <taxon>Metazoa</taxon>
        <taxon>Chordata</taxon>
        <taxon>Craniata</taxon>
        <taxon>Vertebrata</taxon>
        <taxon>Cyclostomata</taxon>
        <taxon>Hyperoartia</taxon>
        <taxon>Petromyzontiformes</taxon>
        <taxon>Petromyzontidae</taxon>
        <taxon>Petromyzon</taxon>
    </lineage>
</organism>
<dbReference type="InterPro" id="IPR033468">
    <property type="entry name" value="Metaxin_GST"/>
</dbReference>
<dbReference type="InterPro" id="IPR040079">
    <property type="entry name" value="Glutathione_S-Trfase"/>
</dbReference>
<evidence type="ECO:0000256" key="7">
    <source>
        <dbReference type="ARBA" id="ARBA00023136"/>
    </source>
</evidence>
<dbReference type="PANTHER" id="PTHR12289:SF41">
    <property type="entry name" value="FAILED AXON CONNECTIONS-RELATED"/>
    <property type="match status" value="1"/>
</dbReference>
<dbReference type="InterPro" id="IPR019564">
    <property type="entry name" value="Sam37/metaxin_N"/>
</dbReference>
<dbReference type="GO" id="GO:0001401">
    <property type="term" value="C:SAM complex"/>
    <property type="evidence" value="ECO:0007669"/>
    <property type="project" value="InterPro"/>
</dbReference>
<dbReference type="Proteomes" id="UP001318040">
    <property type="component" value="Chromosome 57"/>
</dbReference>
<evidence type="ECO:0000256" key="8">
    <source>
        <dbReference type="SAM" id="MobiDB-lite"/>
    </source>
</evidence>
<feature type="domain" description="Metaxin glutathione S-transferase" evidence="10">
    <location>
        <begin position="171"/>
        <end position="234"/>
    </location>
</feature>
<protein>
    <submittedName>
        <fullName evidence="12">Metaxin-1-like isoform X2</fullName>
    </submittedName>
</protein>
<dbReference type="Pfam" id="PF17171">
    <property type="entry name" value="GST_C_6"/>
    <property type="match status" value="1"/>
</dbReference>
<evidence type="ECO:0000256" key="2">
    <source>
        <dbReference type="ARBA" id="ARBA00009170"/>
    </source>
</evidence>
<keyword evidence="5" id="KW-0653">Protein transport</keyword>
<evidence type="ECO:0000313" key="11">
    <source>
        <dbReference type="Proteomes" id="UP001318040"/>
    </source>
</evidence>
<evidence type="ECO:0000313" key="12">
    <source>
        <dbReference type="RefSeq" id="XP_032831792.1"/>
    </source>
</evidence>
<evidence type="ECO:0000256" key="3">
    <source>
        <dbReference type="ARBA" id="ARBA00022448"/>
    </source>
</evidence>
<keyword evidence="11" id="KW-1185">Reference proteome</keyword>
<proteinExistence type="inferred from homology"/>
<comment type="subcellular location">
    <subcellularLocation>
        <location evidence="1">Mitochondrion outer membrane</location>
    </subcellularLocation>
</comment>
<keyword evidence="4" id="KW-1000">Mitochondrion outer membrane</keyword>
<evidence type="ECO:0000256" key="1">
    <source>
        <dbReference type="ARBA" id="ARBA00004294"/>
    </source>
</evidence>
<evidence type="ECO:0000256" key="5">
    <source>
        <dbReference type="ARBA" id="ARBA00022927"/>
    </source>
</evidence>
<sequence length="330" mass="36312">MIPPCSEPQQTVVASAVSGPELLTKAYAKFAGAPLKLQRTNNPWWTPTGSLPVFKSGKNVITQPLQILDHLRKQNFNADYGLSPKEGADTLAFIALVEQKLQPALTHAMWLDPVNYVELTRPWHGEAIPFPLNFVLPNRMHHAAEERLRQMRGGDADPMEEAVQSEIYAEAMDCLSLLSHTLGDKEYFFRDSPSTLDAVVLGHVAPLLLAPLPSAKLQQHLKGLDNLCRFCQRILAQYFPQDEQDGPRSKNHQRRQNEPAGSPSEGDHEPHKLRNQLLSLLVAVGAMVGYALFHGLVTIERVGGADTDADIPTEMYPDGGASDDDDGGDS</sequence>
<dbReference type="CDD" id="cd03212">
    <property type="entry name" value="GST_C_Metaxin1_3"/>
    <property type="match status" value="1"/>
</dbReference>
<comment type="similarity">
    <text evidence="2">Belongs to the metaxin family.</text>
</comment>
<name>A0AAJ7U8U6_PETMA</name>